<comment type="similarity">
    <text evidence="2 8">Belongs to the peptidase S26 family.</text>
</comment>
<dbReference type="NCBIfam" id="TIGR02227">
    <property type="entry name" value="sigpep_I_bact"/>
    <property type="match status" value="1"/>
</dbReference>
<dbReference type="OrthoDB" id="9802919at2"/>
<feature type="active site" evidence="6">
    <location>
        <position position="102"/>
    </location>
</feature>
<proteinExistence type="inferred from homology"/>
<comment type="catalytic activity">
    <reaction evidence="1 7">
        <text>Cleavage of hydrophobic, N-terminal signal or leader sequences from secreted and periplasmic proteins.</text>
        <dbReference type="EC" id="3.4.21.89"/>
    </reaction>
</comment>
<evidence type="ECO:0000259" key="9">
    <source>
        <dbReference type="Pfam" id="PF10502"/>
    </source>
</evidence>
<dbReference type="Proteomes" id="UP000265715">
    <property type="component" value="Unassembled WGS sequence"/>
</dbReference>
<keyword evidence="11" id="KW-1185">Reference proteome</keyword>
<dbReference type="InterPro" id="IPR019757">
    <property type="entry name" value="Pept_S26A_signal_pept_1_Lys-AS"/>
</dbReference>
<dbReference type="RefSeq" id="WP_119316176.1">
    <property type="nucleotide sequence ID" value="NZ_QXDL01000185.1"/>
</dbReference>
<accession>A0A399EBX3</accession>
<evidence type="ECO:0000256" key="8">
    <source>
        <dbReference type="RuleBase" id="RU362042"/>
    </source>
</evidence>
<keyword evidence="5 7" id="KW-0378">Hydrolase</keyword>
<comment type="caution">
    <text evidence="10">The sequence shown here is derived from an EMBL/GenBank/DDBJ whole genome shotgun (WGS) entry which is preliminary data.</text>
</comment>
<organism evidence="10 11">
    <name type="scientific">Calidithermus terrae</name>
    <dbReference type="NCBI Taxonomy" id="1408545"/>
    <lineage>
        <taxon>Bacteria</taxon>
        <taxon>Thermotogati</taxon>
        <taxon>Deinococcota</taxon>
        <taxon>Deinococci</taxon>
        <taxon>Thermales</taxon>
        <taxon>Thermaceae</taxon>
        <taxon>Calidithermus</taxon>
    </lineage>
</organism>
<feature type="domain" description="Peptidase S26" evidence="9">
    <location>
        <begin position="11"/>
        <end position="256"/>
    </location>
</feature>
<dbReference type="GO" id="GO:0009003">
    <property type="term" value="F:signal peptidase activity"/>
    <property type="evidence" value="ECO:0007669"/>
    <property type="project" value="UniProtKB-EC"/>
</dbReference>
<evidence type="ECO:0000256" key="3">
    <source>
        <dbReference type="ARBA" id="ARBA00013208"/>
    </source>
</evidence>
<reference evidence="10 11" key="1">
    <citation type="submission" date="2018-08" db="EMBL/GenBank/DDBJ databases">
        <title>Meiothermus terrae DSM 26712 genome sequencing project.</title>
        <authorList>
            <person name="Da Costa M.S."/>
            <person name="Albuquerque L."/>
            <person name="Raposo P."/>
            <person name="Froufe H.J.C."/>
            <person name="Barroso C.S."/>
            <person name="Egas C."/>
        </authorList>
    </citation>
    <scope>NUCLEOTIDE SEQUENCE [LARGE SCALE GENOMIC DNA]</scope>
    <source>
        <strain evidence="10 11">DSM 26712</strain>
    </source>
</reference>
<evidence type="ECO:0000256" key="1">
    <source>
        <dbReference type="ARBA" id="ARBA00000677"/>
    </source>
</evidence>
<dbReference type="PRINTS" id="PR00727">
    <property type="entry name" value="LEADERPTASE"/>
</dbReference>
<dbReference type="Pfam" id="PF10502">
    <property type="entry name" value="Peptidase_S26"/>
    <property type="match status" value="1"/>
</dbReference>
<keyword evidence="4 7" id="KW-0645">Protease</keyword>
<dbReference type="PANTHER" id="PTHR43390:SF1">
    <property type="entry name" value="CHLOROPLAST PROCESSING PEPTIDASE"/>
    <property type="match status" value="1"/>
</dbReference>
<dbReference type="EC" id="3.4.21.89" evidence="3 7"/>
<dbReference type="EMBL" id="QXDL01000185">
    <property type="protein sequence ID" value="RIH81306.1"/>
    <property type="molecule type" value="Genomic_DNA"/>
</dbReference>
<evidence type="ECO:0000256" key="7">
    <source>
        <dbReference type="RuleBase" id="RU003993"/>
    </source>
</evidence>
<dbReference type="CDD" id="cd06530">
    <property type="entry name" value="S26_SPase_I"/>
    <property type="match status" value="2"/>
</dbReference>
<dbReference type="SUPFAM" id="SSF51306">
    <property type="entry name" value="LexA/Signal peptidase"/>
    <property type="match status" value="1"/>
</dbReference>
<dbReference type="PANTHER" id="PTHR43390">
    <property type="entry name" value="SIGNAL PEPTIDASE I"/>
    <property type="match status" value="1"/>
</dbReference>
<dbReference type="InterPro" id="IPR019533">
    <property type="entry name" value="Peptidase_S26"/>
</dbReference>
<dbReference type="InterPro" id="IPR036286">
    <property type="entry name" value="LexA/Signal_pep-like_sf"/>
</dbReference>
<dbReference type="GO" id="GO:0006465">
    <property type="term" value="P:signal peptide processing"/>
    <property type="evidence" value="ECO:0007669"/>
    <property type="project" value="InterPro"/>
</dbReference>
<evidence type="ECO:0000313" key="11">
    <source>
        <dbReference type="Proteomes" id="UP000265715"/>
    </source>
</evidence>
<dbReference type="AlphaFoldDB" id="A0A399EBX3"/>
<protein>
    <recommendedName>
        <fullName evidence="3 7">Signal peptidase I</fullName>
        <ecNumber evidence="3 7">3.4.21.89</ecNumber>
    </recommendedName>
</protein>
<evidence type="ECO:0000256" key="6">
    <source>
        <dbReference type="PIRSR" id="PIRSR600223-1"/>
    </source>
</evidence>
<evidence type="ECO:0000313" key="10">
    <source>
        <dbReference type="EMBL" id="RIH81306.1"/>
    </source>
</evidence>
<dbReference type="InterPro" id="IPR019756">
    <property type="entry name" value="Pept_S26A_signal_pept_1_Ser-AS"/>
</dbReference>
<comment type="subcellular location">
    <subcellularLocation>
        <location evidence="8">Membrane</location>
        <topology evidence="8">Single-pass type II membrane protein</topology>
    </subcellularLocation>
</comment>
<feature type="active site" evidence="6">
    <location>
        <position position="40"/>
    </location>
</feature>
<dbReference type="GO" id="GO:0016020">
    <property type="term" value="C:membrane"/>
    <property type="evidence" value="ECO:0007669"/>
    <property type="project" value="UniProtKB-SubCell"/>
</dbReference>
<sequence length="279" mass="31910">MRSFWRYLFHEWFRQVGEALLLAFLVTTFLFTTVGVVGSSMNPTLLNGERVFVPKYETWLVRFGLMQWRRGEVAIVKPPEGTPNAYARFPVLGFPFRAFFIKRIVAVPGDTVSYREGQLYVNGQPVSERHITDFLEFDPKSSLYASDYNYPRVCLRDGQLTSLSTQSRYQVSPADVEGDPDYAYLRNTLRMLVPPGEEEKARSQGREYCYTGALKLEPGYYFVMGDNRTPGGSEDSRTFGPIPDTSIAGRANFVWWPPVIQGQLRWRVLPIPEGFKGLQ</sequence>
<evidence type="ECO:0000256" key="2">
    <source>
        <dbReference type="ARBA" id="ARBA00009370"/>
    </source>
</evidence>
<evidence type="ECO:0000256" key="5">
    <source>
        <dbReference type="ARBA" id="ARBA00022801"/>
    </source>
</evidence>
<dbReference type="PROSITE" id="PS00501">
    <property type="entry name" value="SPASE_I_1"/>
    <property type="match status" value="1"/>
</dbReference>
<gene>
    <name evidence="10" type="primary">spsB</name>
    <name evidence="10" type="ORF">Mterra_03249</name>
</gene>
<dbReference type="InterPro" id="IPR000223">
    <property type="entry name" value="Pept_S26A_signal_pept_1"/>
</dbReference>
<dbReference type="PROSITE" id="PS00760">
    <property type="entry name" value="SPASE_I_2"/>
    <property type="match status" value="1"/>
</dbReference>
<dbReference type="GO" id="GO:0004252">
    <property type="term" value="F:serine-type endopeptidase activity"/>
    <property type="evidence" value="ECO:0007669"/>
    <property type="project" value="InterPro"/>
</dbReference>
<evidence type="ECO:0000256" key="4">
    <source>
        <dbReference type="ARBA" id="ARBA00022670"/>
    </source>
</evidence>
<name>A0A399EBX3_9DEIN</name>
<dbReference type="Gene3D" id="2.10.109.10">
    <property type="entry name" value="Umud Fragment, subunit A"/>
    <property type="match status" value="1"/>
</dbReference>